<name>A0A2J8A3S0_9CHLO</name>
<dbReference type="Proteomes" id="UP000236333">
    <property type="component" value="Unassembled WGS sequence"/>
</dbReference>
<dbReference type="PANTHER" id="PTHR23505:SF52">
    <property type="entry name" value="MAJOR FACILITATOR SUPERFAMILY PROTEIN"/>
    <property type="match status" value="1"/>
</dbReference>
<proteinExistence type="inferred from homology"/>
<gene>
    <name evidence="9" type="ORF">TSOC_006380</name>
</gene>
<dbReference type="InterPro" id="IPR020846">
    <property type="entry name" value="MFS_dom"/>
</dbReference>
<evidence type="ECO:0000256" key="4">
    <source>
        <dbReference type="ARBA" id="ARBA00022989"/>
    </source>
</evidence>
<feature type="transmembrane region" description="Helical" evidence="7">
    <location>
        <begin position="129"/>
        <end position="149"/>
    </location>
</feature>
<keyword evidence="5 7" id="KW-0472">Membrane</keyword>
<dbReference type="Pfam" id="PF07690">
    <property type="entry name" value="MFS_1"/>
    <property type="match status" value="1"/>
</dbReference>
<keyword evidence="2" id="KW-0813">Transport</keyword>
<keyword evidence="3 7" id="KW-0812">Transmembrane</keyword>
<comment type="subcellular location">
    <subcellularLocation>
        <location evidence="1">Membrane</location>
        <topology evidence="1">Multi-pass membrane protein</topology>
    </subcellularLocation>
</comment>
<dbReference type="GO" id="GO:0022857">
    <property type="term" value="F:transmembrane transporter activity"/>
    <property type="evidence" value="ECO:0007669"/>
    <property type="project" value="InterPro"/>
</dbReference>
<protein>
    <recommendedName>
        <fullName evidence="8">Major facilitator superfamily (MFS) profile domain-containing protein</fullName>
    </recommendedName>
</protein>
<evidence type="ECO:0000256" key="5">
    <source>
        <dbReference type="ARBA" id="ARBA00023136"/>
    </source>
</evidence>
<accession>A0A2J8A3S0</accession>
<organism evidence="9 10">
    <name type="scientific">Tetrabaena socialis</name>
    <dbReference type="NCBI Taxonomy" id="47790"/>
    <lineage>
        <taxon>Eukaryota</taxon>
        <taxon>Viridiplantae</taxon>
        <taxon>Chlorophyta</taxon>
        <taxon>core chlorophytes</taxon>
        <taxon>Chlorophyceae</taxon>
        <taxon>CS clade</taxon>
        <taxon>Chlamydomonadales</taxon>
        <taxon>Tetrabaenaceae</taxon>
        <taxon>Tetrabaena</taxon>
    </lineage>
</organism>
<dbReference type="PROSITE" id="PS50850">
    <property type="entry name" value="MFS"/>
    <property type="match status" value="1"/>
</dbReference>
<evidence type="ECO:0000259" key="8">
    <source>
        <dbReference type="PROSITE" id="PS50850"/>
    </source>
</evidence>
<dbReference type="AlphaFoldDB" id="A0A2J8A3S0"/>
<evidence type="ECO:0000256" key="6">
    <source>
        <dbReference type="ARBA" id="ARBA00024338"/>
    </source>
</evidence>
<feature type="domain" description="Major facilitator superfamily (MFS) profile" evidence="8">
    <location>
        <begin position="84"/>
        <end position="252"/>
    </location>
</feature>
<evidence type="ECO:0000256" key="3">
    <source>
        <dbReference type="ARBA" id="ARBA00022692"/>
    </source>
</evidence>
<dbReference type="GO" id="GO:0016020">
    <property type="term" value="C:membrane"/>
    <property type="evidence" value="ECO:0007669"/>
    <property type="project" value="UniProtKB-SubCell"/>
</dbReference>
<evidence type="ECO:0000256" key="1">
    <source>
        <dbReference type="ARBA" id="ARBA00004141"/>
    </source>
</evidence>
<feature type="transmembrane region" description="Helical" evidence="7">
    <location>
        <begin position="92"/>
        <end position="117"/>
    </location>
</feature>
<comment type="similarity">
    <text evidence="6">Belongs to the major facilitator superfamily. Spinster (TC 2.A.1.49) family.</text>
</comment>
<dbReference type="PANTHER" id="PTHR23505">
    <property type="entry name" value="SPINSTER"/>
    <property type="match status" value="1"/>
</dbReference>
<evidence type="ECO:0000313" key="10">
    <source>
        <dbReference type="Proteomes" id="UP000236333"/>
    </source>
</evidence>
<dbReference type="InterPro" id="IPR036259">
    <property type="entry name" value="MFS_trans_sf"/>
</dbReference>
<dbReference type="InterPro" id="IPR044770">
    <property type="entry name" value="MFS_spinster-like"/>
</dbReference>
<feature type="transmembrane region" description="Helical" evidence="7">
    <location>
        <begin position="192"/>
        <end position="210"/>
    </location>
</feature>
<dbReference type="EMBL" id="PGGS01000194">
    <property type="protein sequence ID" value="PNH07170.1"/>
    <property type="molecule type" value="Genomic_DNA"/>
</dbReference>
<keyword evidence="10" id="KW-1185">Reference proteome</keyword>
<evidence type="ECO:0000313" key="9">
    <source>
        <dbReference type="EMBL" id="PNH07170.1"/>
    </source>
</evidence>
<dbReference type="Gene3D" id="1.20.1250.20">
    <property type="entry name" value="MFS general substrate transporter like domains"/>
    <property type="match status" value="1"/>
</dbReference>
<dbReference type="InterPro" id="IPR011701">
    <property type="entry name" value="MFS"/>
</dbReference>
<dbReference type="SUPFAM" id="SSF103473">
    <property type="entry name" value="MFS general substrate transporter"/>
    <property type="match status" value="1"/>
</dbReference>
<evidence type="ECO:0000256" key="2">
    <source>
        <dbReference type="ARBA" id="ARBA00022448"/>
    </source>
</evidence>
<keyword evidence="4 7" id="KW-1133">Transmembrane helix</keyword>
<feature type="non-terminal residue" evidence="9">
    <location>
        <position position="252"/>
    </location>
</feature>
<dbReference type="OrthoDB" id="440755at2759"/>
<reference evidence="9 10" key="1">
    <citation type="journal article" date="2017" name="Mol. Biol. Evol.">
        <title>The 4-celled Tetrabaena socialis nuclear genome reveals the essential components for genetic control of cell number at the origin of multicellularity in the volvocine lineage.</title>
        <authorList>
            <person name="Featherston J."/>
            <person name="Arakaki Y."/>
            <person name="Hanschen E.R."/>
            <person name="Ferris P.J."/>
            <person name="Michod R.E."/>
            <person name="Olson B.J.S.C."/>
            <person name="Nozaki H."/>
            <person name="Durand P.M."/>
        </authorList>
    </citation>
    <scope>NUCLEOTIDE SEQUENCE [LARGE SCALE GENOMIC DNA]</scope>
    <source>
        <strain evidence="9 10">NIES-571</strain>
    </source>
</reference>
<evidence type="ECO:0000256" key="7">
    <source>
        <dbReference type="SAM" id="Phobius"/>
    </source>
</evidence>
<feature type="transmembrane region" description="Helical" evidence="7">
    <location>
        <begin position="161"/>
        <end position="180"/>
    </location>
</feature>
<sequence length="252" mass="25722">MMLAVDPNRLGAPSGRSSSAHPLVVVAAHESAAEDELKLLDGPAAGEDAELKLLGGAGAGPVDDEVAPLSGRGGAGPVLTARRLLEMLSTPTFLIIIAQGIVGSTPWQALVFLTLYLQLLGFSDATASGLVALFMAGSAAGSLLGGWLGDRVAERHPNHGRILLVQFSVVSGLPLMVLLLRGMPLEATPNSAAAYGTLLVLTGLLISWAAPACNNPVFAEVVPADMRNLIYAFDRSFEGGPPGRGGAGRAAG</sequence>
<comment type="caution">
    <text evidence="9">The sequence shown here is derived from an EMBL/GenBank/DDBJ whole genome shotgun (WGS) entry which is preliminary data.</text>
</comment>